<sequence>MDNRESVPPCVDEITVQTHDEALAVVQRLLAERGIRAHRHHTISLGLFTVPETTWPDRPPLRSWMNRYPPELAVIGSRGRDATVTIGACSGCYLVAVRGSDTETVRCDEPERVLDLILAMGRTP</sequence>
<proteinExistence type="predicted"/>
<comment type="caution">
    <text evidence="1">The sequence shown here is derived from an EMBL/GenBank/DDBJ whole genome shotgun (WGS) entry which is preliminary data.</text>
</comment>
<reference evidence="1 2" key="1">
    <citation type="submission" date="2024-09" db="EMBL/GenBank/DDBJ databases">
        <authorList>
            <person name="Sun Q."/>
            <person name="Mori K."/>
        </authorList>
    </citation>
    <scope>NUCLEOTIDE SEQUENCE [LARGE SCALE GENOMIC DNA]</scope>
    <source>
        <strain evidence="1 2">JCM 3028</strain>
    </source>
</reference>
<name>A0ABV5TSW8_9ACTN</name>
<organism evidence="1 2">
    <name type="scientific">Streptosporangium vulgare</name>
    <dbReference type="NCBI Taxonomy" id="46190"/>
    <lineage>
        <taxon>Bacteria</taxon>
        <taxon>Bacillati</taxon>
        <taxon>Actinomycetota</taxon>
        <taxon>Actinomycetes</taxon>
        <taxon>Streptosporangiales</taxon>
        <taxon>Streptosporangiaceae</taxon>
        <taxon>Streptosporangium</taxon>
    </lineage>
</organism>
<dbReference type="Proteomes" id="UP001589610">
    <property type="component" value="Unassembled WGS sequence"/>
</dbReference>
<dbReference type="EMBL" id="JBHMBS010000032">
    <property type="protein sequence ID" value="MFB9681346.1"/>
    <property type="molecule type" value="Genomic_DNA"/>
</dbReference>
<evidence type="ECO:0000313" key="2">
    <source>
        <dbReference type="Proteomes" id="UP001589610"/>
    </source>
</evidence>
<keyword evidence="2" id="KW-1185">Reference proteome</keyword>
<evidence type="ECO:0008006" key="3">
    <source>
        <dbReference type="Google" id="ProtNLM"/>
    </source>
</evidence>
<evidence type="ECO:0000313" key="1">
    <source>
        <dbReference type="EMBL" id="MFB9681346.1"/>
    </source>
</evidence>
<gene>
    <name evidence="1" type="ORF">ACFFRH_38200</name>
</gene>
<protein>
    <recommendedName>
        <fullName evidence="3">SMI1/KNR4 family protein</fullName>
    </recommendedName>
</protein>
<accession>A0ABV5TSW8</accession>
<dbReference type="RefSeq" id="WP_344749433.1">
    <property type="nucleotide sequence ID" value="NZ_BAAAWW010000194.1"/>
</dbReference>